<dbReference type="RefSeq" id="WP_278247822.1">
    <property type="nucleotide sequence ID" value="NZ_JAURUO010000002.1"/>
</dbReference>
<dbReference type="EMBL" id="JAURUO010000002">
    <property type="protein sequence ID" value="MDP9727624.1"/>
    <property type="molecule type" value="Genomic_DNA"/>
</dbReference>
<dbReference type="Proteomes" id="UP001229209">
    <property type="component" value="Unassembled WGS sequence"/>
</dbReference>
<keyword evidence="2" id="KW-1185">Reference proteome</keyword>
<organism evidence="1 2">
    <name type="scientific">Alicyclobacillus tolerans</name>
    <dbReference type="NCBI Taxonomy" id="90970"/>
    <lineage>
        <taxon>Bacteria</taxon>
        <taxon>Bacillati</taxon>
        <taxon>Bacillota</taxon>
        <taxon>Bacilli</taxon>
        <taxon>Bacillales</taxon>
        <taxon>Alicyclobacillaceae</taxon>
        <taxon>Alicyclobacillus</taxon>
    </lineage>
</organism>
<evidence type="ECO:0000313" key="1">
    <source>
        <dbReference type="EMBL" id="MDP9727624.1"/>
    </source>
</evidence>
<sequence>MNEDSALAIIEWQSGAVPAYGMQRDTVRAEIEPLPVPSQFSIAD</sequence>
<protein>
    <submittedName>
        <fullName evidence="1">Uncharacterized protein</fullName>
    </submittedName>
</protein>
<proteinExistence type="predicted"/>
<reference evidence="1 2" key="1">
    <citation type="submission" date="2023-07" db="EMBL/GenBank/DDBJ databases">
        <title>Genomic Encyclopedia of Type Strains, Phase IV (KMG-IV): sequencing the most valuable type-strain genomes for metagenomic binning, comparative biology and taxonomic classification.</title>
        <authorList>
            <person name="Goeker M."/>
        </authorList>
    </citation>
    <scope>NUCLEOTIDE SEQUENCE [LARGE SCALE GENOMIC DNA]</scope>
    <source>
        <strain evidence="1 2">DSM 25924</strain>
    </source>
</reference>
<comment type="caution">
    <text evidence="1">The sequence shown here is derived from an EMBL/GenBank/DDBJ whole genome shotgun (WGS) entry which is preliminary data.</text>
</comment>
<evidence type="ECO:0000313" key="2">
    <source>
        <dbReference type="Proteomes" id="UP001229209"/>
    </source>
</evidence>
<name>A0ABT9LTN9_9BACL</name>
<accession>A0ABT9LTN9</accession>
<gene>
    <name evidence="1" type="ORF">J2S04_000551</name>
</gene>